<dbReference type="CDD" id="cd20558">
    <property type="entry name" value="CYCLIN_ScPCL7-like"/>
    <property type="match status" value="1"/>
</dbReference>
<sequence length="239" mass="26234">MCALRVVEAGCRKSLHESGSLMVSVVATALEVSVQACEGAYLTQHPPFEERSLLAFYSSEVPPVSIREYVDRLARYACCSPSCMIVALIFVRRACERYRDRCDEASMPRVSGAENELLSSHTVHRLLISAIILAAKMNDDVFYQNSFYAEIGGISVMEMNTLELEMLSLLNFRLLVDADEYTLFESALVGGVVHAADQSDSLLELRSELLNASYLTVAMPDVACPKPSAAAESHTLAPQ</sequence>
<name>A0A5J4Z0Y7_PORPP</name>
<dbReference type="GO" id="GO:0019901">
    <property type="term" value="F:protein kinase binding"/>
    <property type="evidence" value="ECO:0007669"/>
    <property type="project" value="InterPro"/>
</dbReference>
<dbReference type="Pfam" id="PF08613">
    <property type="entry name" value="Cyclin"/>
    <property type="match status" value="1"/>
</dbReference>
<dbReference type="OrthoDB" id="5450at2759"/>
<dbReference type="PANTHER" id="PTHR15615">
    <property type="match status" value="1"/>
</dbReference>
<dbReference type="InterPro" id="IPR013922">
    <property type="entry name" value="Cyclin_PHO80-like"/>
</dbReference>
<dbReference type="InterPro" id="IPR036915">
    <property type="entry name" value="Cyclin-like_sf"/>
</dbReference>
<dbReference type="AlphaFoldDB" id="A0A5J4Z0Y7"/>
<keyword evidence="2" id="KW-1185">Reference proteome</keyword>
<protein>
    <submittedName>
        <fullName evidence="1">Cyclin-P3-1</fullName>
    </submittedName>
</protein>
<evidence type="ECO:0000313" key="1">
    <source>
        <dbReference type="EMBL" id="KAA8496513.1"/>
    </source>
</evidence>
<reference evidence="2" key="1">
    <citation type="journal article" date="2019" name="Nat. Commun.">
        <title>Expansion of phycobilisome linker gene families in mesophilic red algae.</title>
        <authorList>
            <person name="Lee J."/>
            <person name="Kim D."/>
            <person name="Bhattacharya D."/>
            <person name="Yoon H.S."/>
        </authorList>
    </citation>
    <scope>NUCLEOTIDE SEQUENCE [LARGE SCALE GENOMIC DNA]</scope>
    <source>
        <strain evidence="2">CCMP 1328</strain>
    </source>
</reference>
<dbReference type="Proteomes" id="UP000324585">
    <property type="component" value="Unassembled WGS sequence"/>
</dbReference>
<gene>
    <name evidence="1" type="ORF">FVE85_0242</name>
</gene>
<dbReference type="PANTHER" id="PTHR15615:SF108">
    <property type="entry name" value="PROTEIN CNPPD1"/>
    <property type="match status" value="1"/>
</dbReference>
<evidence type="ECO:0000313" key="2">
    <source>
        <dbReference type="Proteomes" id="UP000324585"/>
    </source>
</evidence>
<comment type="caution">
    <text evidence="1">The sequence shown here is derived from an EMBL/GenBank/DDBJ whole genome shotgun (WGS) entry which is preliminary data.</text>
</comment>
<dbReference type="Gene3D" id="1.10.472.10">
    <property type="entry name" value="Cyclin-like"/>
    <property type="match status" value="1"/>
</dbReference>
<accession>A0A5J4Z0Y7</accession>
<dbReference type="SUPFAM" id="SSF47954">
    <property type="entry name" value="Cyclin-like"/>
    <property type="match status" value="1"/>
</dbReference>
<dbReference type="EMBL" id="VRMN01000002">
    <property type="protein sequence ID" value="KAA8496513.1"/>
    <property type="molecule type" value="Genomic_DNA"/>
</dbReference>
<proteinExistence type="predicted"/>
<organism evidence="1 2">
    <name type="scientific">Porphyridium purpureum</name>
    <name type="common">Red alga</name>
    <name type="synonym">Porphyridium cruentum</name>
    <dbReference type="NCBI Taxonomy" id="35688"/>
    <lineage>
        <taxon>Eukaryota</taxon>
        <taxon>Rhodophyta</taxon>
        <taxon>Bangiophyceae</taxon>
        <taxon>Porphyridiales</taxon>
        <taxon>Porphyridiaceae</taxon>
        <taxon>Porphyridium</taxon>
    </lineage>
</organism>